<dbReference type="Pfam" id="PF00852">
    <property type="entry name" value="Glyco_transf_10"/>
    <property type="match status" value="1"/>
</dbReference>
<dbReference type="EC" id="2.4.1.-" evidence="12"/>
<proteinExistence type="inferred from homology"/>
<keyword evidence="11" id="KW-0325">Glycoprotein</keyword>
<evidence type="ECO:0000256" key="11">
    <source>
        <dbReference type="ARBA" id="ARBA00023180"/>
    </source>
</evidence>
<evidence type="ECO:0000259" key="13">
    <source>
        <dbReference type="Pfam" id="PF00852"/>
    </source>
</evidence>
<dbReference type="GO" id="GO:0008417">
    <property type="term" value="F:fucosyltransferase activity"/>
    <property type="evidence" value="ECO:0007669"/>
    <property type="project" value="InterPro"/>
</dbReference>
<dbReference type="InterPro" id="IPR055270">
    <property type="entry name" value="Glyco_tran_10_C"/>
</dbReference>
<evidence type="ECO:0000256" key="12">
    <source>
        <dbReference type="RuleBase" id="RU003832"/>
    </source>
</evidence>
<evidence type="ECO:0000256" key="6">
    <source>
        <dbReference type="ARBA" id="ARBA00022692"/>
    </source>
</evidence>
<name>A0AAE1UH04_9EUCA</name>
<dbReference type="InterPro" id="IPR038577">
    <property type="entry name" value="GT10-like_C_sf"/>
</dbReference>
<evidence type="ECO:0000256" key="10">
    <source>
        <dbReference type="ARBA" id="ARBA00023136"/>
    </source>
</evidence>
<evidence type="ECO:0000256" key="2">
    <source>
        <dbReference type="ARBA" id="ARBA00004922"/>
    </source>
</evidence>
<evidence type="ECO:0000256" key="4">
    <source>
        <dbReference type="ARBA" id="ARBA00022676"/>
    </source>
</evidence>
<dbReference type="Pfam" id="PF17039">
    <property type="entry name" value="Glyco_tran_10_N"/>
    <property type="match status" value="1"/>
</dbReference>
<dbReference type="InterPro" id="IPR031481">
    <property type="entry name" value="Glyco_tran_10_N"/>
</dbReference>
<comment type="caution">
    <text evidence="15">The sequence shown here is derived from an EMBL/GenBank/DDBJ whole genome shotgun (WGS) entry which is preliminary data.</text>
</comment>
<dbReference type="InterPro" id="IPR001503">
    <property type="entry name" value="Glyco_trans_10"/>
</dbReference>
<keyword evidence="16" id="KW-1185">Reference proteome</keyword>
<organism evidence="15 16">
    <name type="scientific">Petrolisthes manimaculis</name>
    <dbReference type="NCBI Taxonomy" id="1843537"/>
    <lineage>
        <taxon>Eukaryota</taxon>
        <taxon>Metazoa</taxon>
        <taxon>Ecdysozoa</taxon>
        <taxon>Arthropoda</taxon>
        <taxon>Crustacea</taxon>
        <taxon>Multicrustacea</taxon>
        <taxon>Malacostraca</taxon>
        <taxon>Eumalacostraca</taxon>
        <taxon>Eucarida</taxon>
        <taxon>Decapoda</taxon>
        <taxon>Pleocyemata</taxon>
        <taxon>Anomura</taxon>
        <taxon>Galatheoidea</taxon>
        <taxon>Porcellanidae</taxon>
        <taxon>Petrolisthes</taxon>
    </lineage>
</organism>
<keyword evidence="4 12" id="KW-0328">Glycosyltransferase</keyword>
<keyword evidence="9 12" id="KW-0333">Golgi apparatus</keyword>
<sequence length="197" mass="23413">MYLICQFAGRADFGFGVGREPFIRAKCPINTCYITTDHNLFPARQVDALVVHPFYSFSKLPSERWPHTRYVFLCMEAPIRLPHMERYKRTFNWTFTHRYYSDIQNWFYGRVQPRVSLLPKTNTNYAEGKTKIAAWLVKTLKKWIPVDTYGACGELKCPKNESRQCKQMLTKHYKFYLSLENSLCRDYVTEKFYGILK</sequence>
<dbReference type="EMBL" id="JAWZYT010000372">
    <property type="protein sequence ID" value="KAK4324303.1"/>
    <property type="molecule type" value="Genomic_DNA"/>
</dbReference>
<dbReference type="Proteomes" id="UP001292094">
    <property type="component" value="Unassembled WGS sequence"/>
</dbReference>
<evidence type="ECO:0000256" key="7">
    <source>
        <dbReference type="ARBA" id="ARBA00022968"/>
    </source>
</evidence>
<comment type="similarity">
    <text evidence="3 12">Belongs to the glycosyltransferase 10 family.</text>
</comment>
<dbReference type="AlphaFoldDB" id="A0AAE1UH04"/>
<evidence type="ECO:0000256" key="8">
    <source>
        <dbReference type="ARBA" id="ARBA00022989"/>
    </source>
</evidence>
<keyword evidence="5 12" id="KW-0808">Transferase</keyword>
<evidence type="ECO:0000313" key="16">
    <source>
        <dbReference type="Proteomes" id="UP001292094"/>
    </source>
</evidence>
<feature type="domain" description="Fucosyltransferase C-terminal" evidence="13">
    <location>
        <begin position="136"/>
        <end position="196"/>
    </location>
</feature>
<keyword evidence="7" id="KW-0735">Signal-anchor</keyword>
<dbReference type="GO" id="GO:0032580">
    <property type="term" value="C:Golgi cisterna membrane"/>
    <property type="evidence" value="ECO:0007669"/>
    <property type="project" value="UniProtKB-SubCell"/>
</dbReference>
<keyword evidence="8" id="KW-1133">Transmembrane helix</keyword>
<dbReference type="PANTHER" id="PTHR48438:SF1">
    <property type="entry name" value="ALPHA-(1,3)-FUCOSYLTRANSFERASE C-RELATED"/>
    <property type="match status" value="1"/>
</dbReference>
<evidence type="ECO:0000256" key="1">
    <source>
        <dbReference type="ARBA" id="ARBA00004447"/>
    </source>
</evidence>
<dbReference type="SUPFAM" id="SSF53756">
    <property type="entry name" value="UDP-Glycosyltransferase/glycogen phosphorylase"/>
    <property type="match status" value="1"/>
</dbReference>
<gene>
    <name evidence="15" type="ORF">Pmani_005050</name>
</gene>
<keyword evidence="6 12" id="KW-0812">Transmembrane</keyword>
<reference evidence="15" key="1">
    <citation type="submission" date="2023-11" db="EMBL/GenBank/DDBJ databases">
        <title>Genome assemblies of two species of porcelain crab, Petrolisthes cinctipes and Petrolisthes manimaculis (Anomura: Porcellanidae).</title>
        <authorList>
            <person name="Angst P."/>
        </authorList>
    </citation>
    <scope>NUCLEOTIDE SEQUENCE</scope>
    <source>
        <strain evidence="15">PB745_02</strain>
        <tissue evidence="15">Gill</tissue>
    </source>
</reference>
<keyword evidence="10" id="KW-0472">Membrane</keyword>
<protein>
    <recommendedName>
        <fullName evidence="12">Fucosyltransferase</fullName>
        <ecNumber evidence="12">2.4.1.-</ecNumber>
    </recommendedName>
</protein>
<dbReference type="Gene3D" id="3.40.50.11660">
    <property type="entry name" value="Glycosyl transferase family 10, C-terminal domain"/>
    <property type="match status" value="1"/>
</dbReference>
<evidence type="ECO:0000256" key="3">
    <source>
        <dbReference type="ARBA" id="ARBA00008919"/>
    </source>
</evidence>
<evidence type="ECO:0000313" key="15">
    <source>
        <dbReference type="EMBL" id="KAK4324303.1"/>
    </source>
</evidence>
<dbReference type="PANTHER" id="PTHR48438">
    <property type="entry name" value="ALPHA-(1,3)-FUCOSYLTRANSFERASE C-RELATED"/>
    <property type="match status" value="1"/>
</dbReference>
<comment type="pathway">
    <text evidence="2">Protein modification; protein glycosylation.</text>
</comment>
<evidence type="ECO:0000256" key="5">
    <source>
        <dbReference type="ARBA" id="ARBA00022679"/>
    </source>
</evidence>
<feature type="domain" description="Fucosyltransferase N-terminal" evidence="14">
    <location>
        <begin position="25"/>
        <end position="104"/>
    </location>
</feature>
<accession>A0AAE1UH04</accession>
<evidence type="ECO:0000259" key="14">
    <source>
        <dbReference type="Pfam" id="PF17039"/>
    </source>
</evidence>
<evidence type="ECO:0000256" key="9">
    <source>
        <dbReference type="ARBA" id="ARBA00023034"/>
    </source>
</evidence>
<comment type="subcellular location">
    <subcellularLocation>
        <location evidence="1 12">Golgi apparatus</location>
        <location evidence="1 12">Golgi stack membrane</location>
        <topology evidence="1 12">Single-pass type II membrane protein</topology>
    </subcellularLocation>
</comment>